<organism evidence="2 3">
    <name type="scientific">Piscinibacter terrae</name>
    <dbReference type="NCBI Taxonomy" id="2496871"/>
    <lineage>
        <taxon>Bacteria</taxon>
        <taxon>Pseudomonadati</taxon>
        <taxon>Pseudomonadota</taxon>
        <taxon>Betaproteobacteria</taxon>
        <taxon>Burkholderiales</taxon>
        <taxon>Sphaerotilaceae</taxon>
        <taxon>Piscinibacter</taxon>
    </lineage>
</organism>
<keyword evidence="3" id="KW-1185">Reference proteome</keyword>
<dbReference type="Proteomes" id="UP000267464">
    <property type="component" value="Unassembled WGS sequence"/>
</dbReference>
<sequence length="79" mass="8383">MKNLTSALITSVFLLSGSAHAQSSGWIDGGGQRVADSESMKSANDFAGSVLVTTDEDWLKKWNTPPDTKPNFNKAGTVP</sequence>
<name>A0A3N7JR33_9BURK</name>
<proteinExistence type="predicted"/>
<evidence type="ECO:0000313" key="3">
    <source>
        <dbReference type="Proteomes" id="UP000267464"/>
    </source>
</evidence>
<dbReference type="EMBL" id="QUSW01000010">
    <property type="protein sequence ID" value="RQP21505.1"/>
    <property type="molecule type" value="Genomic_DNA"/>
</dbReference>
<reference evidence="2 3" key="2">
    <citation type="submission" date="2018-12" db="EMBL/GenBank/DDBJ databases">
        <title>Rhizobacter gummiphilus sp. nov., a rubber-degrading bacterium isolated from the soil of a botanical garden in Japan.</title>
        <authorList>
            <person name="Shunsuke S.S."/>
        </authorList>
    </citation>
    <scope>NUCLEOTIDE SEQUENCE [LARGE SCALE GENOMIC DNA]</scope>
    <source>
        <strain evidence="2 3">S-16</strain>
    </source>
</reference>
<dbReference type="RefSeq" id="WP_124543446.1">
    <property type="nucleotide sequence ID" value="NZ_QUSW01000010.1"/>
</dbReference>
<evidence type="ECO:0000256" key="1">
    <source>
        <dbReference type="SAM" id="SignalP"/>
    </source>
</evidence>
<reference evidence="2 3" key="1">
    <citation type="submission" date="2018-08" db="EMBL/GenBank/DDBJ databases">
        <authorList>
            <person name="Khan S.A."/>
            <person name="Jeon C.O."/>
            <person name="Chun B.H."/>
            <person name="Jeong S.E."/>
        </authorList>
    </citation>
    <scope>NUCLEOTIDE SEQUENCE [LARGE SCALE GENOMIC DNA]</scope>
    <source>
        <strain evidence="2 3">S-16</strain>
    </source>
</reference>
<dbReference type="OrthoDB" id="9149078at2"/>
<gene>
    <name evidence="2" type="ORF">DZC73_26670</name>
</gene>
<protein>
    <submittedName>
        <fullName evidence="2">Uncharacterized protein</fullName>
    </submittedName>
</protein>
<feature type="chain" id="PRO_5018023999" evidence="1">
    <location>
        <begin position="22"/>
        <end position="79"/>
    </location>
</feature>
<comment type="caution">
    <text evidence="2">The sequence shown here is derived from an EMBL/GenBank/DDBJ whole genome shotgun (WGS) entry which is preliminary data.</text>
</comment>
<evidence type="ECO:0000313" key="2">
    <source>
        <dbReference type="EMBL" id="RQP21505.1"/>
    </source>
</evidence>
<keyword evidence="1" id="KW-0732">Signal</keyword>
<dbReference type="AlphaFoldDB" id="A0A3N7JR33"/>
<accession>A0A3N7JR33</accession>
<feature type="signal peptide" evidence="1">
    <location>
        <begin position="1"/>
        <end position="21"/>
    </location>
</feature>